<evidence type="ECO:0000313" key="4">
    <source>
        <dbReference type="Proteomes" id="UP000622552"/>
    </source>
</evidence>
<dbReference type="EMBL" id="JADOUF010000001">
    <property type="protein sequence ID" value="MBG6135237.1"/>
    <property type="molecule type" value="Genomic_DNA"/>
</dbReference>
<keyword evidence="2" id="KW-0732">Signal</keyword>
<evidence type="ECO:0000256" key="1">
    <source>
        <dbReference type="SAM" id="MobiDB-lite"/>
    </source>
</evidence>
<feature type="chain" id="PRO_5038798587" description="Lipoprotein" evidence="2">
    <location>
        <begin position="21"/>
        <end position="172"/>
    </location>
</feature>
<dbReference type="Proteomes" id="UP000622552">
    <property type="component" value="Unassembled WGS sequence"/>
</dbReference>
<organism evidence="3 4">
    <name type="scientific">Longispora fulva</name>
    <dbReference type="NCBI Taxonomy" id="619741"/>
    <lineage>
        <taxon>Bacteria</taxon>
        <taxon>Bacillati</taxon>
        <taxon>Actinomycetota</taxon>
        <taxon>Actinomycetes</taxon>
        <taxon>Micromonosporales</taxon>
        <taxon>Micromonosporaceae</taxon>
        <taxon>Longispora</taxon>
    </lineage>
</organism>
<proteinExistence type="predicted"/>
<protein>
    <recommendedName>
        <fullName evidence="5">Lipoprotein</fullName>
    </recommendedName>
</protein>
<dbReference type="RefSeq" id="WP_197002374.1">
    <property type="nucleotide sequence ID" value="NZ_BONS01000003.1"/>
</dbReference>
<accession>A0A8J7KNG9</accession>
<feature type="signal peptide" evidence="2">
    <location>
        <begin position="1"/>
        <end position="20"/>
    </location>
</feature>
<evidence type="ECO:0000256" key="2">
    <source>
        <dbReference type="SAM" id="SignalP"/>
    </source>
</evidence>
<gene>
    <name evidence="3" type="ORF">IW245_001431</name>
</gene>
<sequence length="172" mass="17658">MKRRLFAVVAAAVVLGTAGGCDDGAAPAAGGARPTASASPSPTVDPVTNRRDVCGNAAMAMVMQLKAFNTSMQAFDAAVDRHDDKAAEEAERPAAQALADLATAYDTEAGHAVDPKLKSALTGLAGEYRTASVDLYKELNHGQDTGLSDRLRGLTEKLGTACPGPTPPPPVR</sequence>
<dbReference type="AlphaFoldDB" id="A0A8J7KNG9"/>
<feature type="compositionally biased region" description="Low complexity" evidence="1">
    <location>
        <begin position="26"/>
        <end position="46"/>
    </location>
</feature>
<name>A0A8J7KNG9_9ACTN</name>
<comment type="caution">
    <text evidence="3">The sequence shown here is derived from an EMBL/GenBank/DDBJ whole genome shotgun (WGS) entry which is preliminary data.</text>
</comment>
<evidence type="ECO:0008006" key="5">
    <source>
        <dbReference type="Google" id="ProtNLM"/>
    </source>
</evidence>
<keyword evidence="4" id="KW-1185">Reference proteome</keyword>
<reference evidence="3" key="1">
    <citation type="submission" date="2020-11" db="EMBL/GenBank/DDBJ databases">
        <title>Sequencing the genomes of 1000 actinobacteria strains.</title>
        <authorList>
            <person name="Klenk H.-P."/>
        </authorList>
    </citation>
    <scope>NUCLEOTIDE SEQUENCE</scope>
    <source>
        <strain evidence="3">DSM 45356</strain>
    </source>
</reference>
<dbReference type="PROSITE" id="PS51257">
    <property type="entry name" value="PROKAR_LIPOPROTEIN"/>
    <property type="match status" value="1"/>
</dbReference>
<evidence type="ECO:0000313" key="3">
    <source>
        <dbReference type="EMBL" id="MBG6135237.1"/>
    </source>
</evidence>
<feature type="region of interest" description="Disordered" evidence="1">
    <location>
        <begin position="26"/>
        <end position="48"/>
    </location>
</feature>